<dbReference type="InterPro" id="IPR009003">
    <property type="entry name" value="Peptidase_S1_PA"/>
</dbReference>
<dbReference type="AlphaFoldDB" id="A0A1M7ZI68"/>
<evidence type="ECO:0000313" key="2">
    <source>
        <dbReference type="EMBL" id="SHO64366.1"/>
    </source>
</evidence>
<gene>
    <name evidence="2" type="ORF">SAMN02745172_01684</name>
</gene>
<organism evidence="2 3">
    <name type="scientific">Pseudoxanthobacter soli DSM 19599</name>
    <dbReference type="NCBI Taxonomy" id="1123029"/>
    <lineage>
        <taxon>Bacteria</taxon>
        <taxon>Pseudomonadati</taxon>
        <taxon>Pseudomonadota</taxon>
        <taxon>Alphaproteobacteria</taxon>
        <taxon>Hyphomicrobiales</taxon>
        <taxon>Segnochrobactraceae</taxon>
        <taxon>Pseudoxanthobacter</taxon>
    </lineage>
</organism>
<protein>
    <submittedName>
        <fullName evidence="2">Trypsin-like peptidase domain-containing protein</fullName>
    </submittedName>
</protein>
<keyword evidence="3" id="KW-1185">Reference proteome</keyword>
<dbReference type="EMBL" id="FRXO01000003">
    <property type="protein sequence ID" value="SHO64366.1"/>
    <property type="molecule type" value="Genomic_DNA"/>
</dbReference>
<dbReference type="Proteomes" id="UP000186406">
    <property type="component" value="Unassembled WGS sequence"/>
</dbReference>
<dbReference type="InterPro" id="IPR001940">
    <property type="entry name" value="Peptidase_S1C"/>
</dbReference>
<proteinExistence type="predicted"/>
<dbReference type="STRING" id="1123029.SAMN02745172_01684"/>
<feature type="compositionally biased region" description="Low complexity" evidence="1">
    <location>
        <begin position="388"/>
        <end position="411"/>
    </location>
</feature>
<sequence length="630" mass="66083">MAAGSGIAYCRLSSRRYSPVAHLAPTRRICAFQKAGRGSSSPVPPGSTKRSAIARVYGADARVTLANNGWYAVMLGPRQGSLDQARKNVVLLPADALLSRGKGYVATVWRPSSPILASATLNQGSPAHLATAGLVVSVVRESASSGWIAHIRGATRSPTGPRTFEARVHFDAAAAYPSSVKLVELDSSNQTPEIVLDSYSGGAHCCTSTAALVEQYDSSWRTVDLGTGDGEGINFEDVNGDGVSEIITYDDSFLYAFSDYASSISPIKIGTLTGSVVTDITHRSDLRHRLIQSLRGLEFIAKQSPSLWSENGFLAGWVATATVAGEGAAAWSRMLSNYQPDSIFLPTYCRIEAPEGQCPEDQRYTPPFPEALRRHLIAHGYLEAEQVSAPAQTAQAPPASATVPTPQSTAAEPAAVSPKPPEKNAEAVSGTGFYVTRDRILTNAHVVEGCEAVTTALEGHPATGRVAARDTTNDLALIEAAQPATAVARMRTGIRLGEDVAAFGYPLRGVLASTGNFTRGTVTATAGLNDDSRHLQISAPVQPGNSGGPLLDESGNVVGVIVAKLNALKVAIVTADIPQNINFAIKASIAQSFLESNNVTTTPGSQTTPMKPADIAAMAQSFSVAIECSP</sequence>
<evidence type="ECO:0000313" key="3">
    <source>
        <dbReference type="Proteomes" id="UP000186406"/>
    </source>
</evidence>
<accession>A0A1M7ZI68</accession>
<dbReference type="Gene3D" id="2.40.10.10">
    <property type="entry name" value="Trypsin-like serine proteases"/>
    <property type="match status" value="2"/>
</dbReference>
<dbReference type="InterPro" id="IPR043504">
    <property type="entry name" value="Peptidase_S1_PA_chymotrypsin"/>
</dbReference>
<dbReference type="GO" id="GO:0004252">
    <property type="term" value="F:serine-type endopeptidase activity"/>
    <property type="evidence" value="ECO:0007669"/>
    <property type="project" value="InterPro"/>
</dbReference>
<feature type="region of interest" description="Disordered" evidence="1">
    <location>
        <begin position="388"/>
        <end position="429"/>
    </location>
</feature>
<dbReference type="PRINTS" id="PR00834">
    <property type="entry name" value="PROTEASES2C"/>
</dbReference>
<dbReference type="GO" id="GO:0006508">
    <property type="term" value="P:proteolysis"/>
    <property type="evidence" value="ECO:0007669"/>
    <property type="project" value="InterPro"/>
</dbReference>
<dbReference type="PANTHER" id="PTHR43019">
    <property type="entry name" value="SERINE ENDOPROTEASE DEGS"/>
    <property type="match status" value="1"/>
</dbReference>
<name>A0A1M7ZI68_9HYPH</name>
<reference evidence="2 3" key="1">
    <citation type="submission" date="2016-12" db="EMBL/GenBank/DDBJ databases">
        <authorList>
            <person name="Song W.-J."/>
            <person name="Kurnit D.M."/>
        </authorList>
    </citation>
    <scope>NUCLEOTIDE SEQUENCE [LARGE SCALE GENOMIC DNA]</scope>
    <source>
        <strain evidence="2 3">DSM 19599</strain>
    </source>
</reference>
<dbReference type="Pfam" id="PF13365">
    <property type="entry name" value="Trypsin_2"/>
    <property type="match status" value="1"/>
</dbReference>
<dbReference type="SUPFAM" id="SSF50494">
    <property type="entry name" value="Trypsin-like serine proteases"/>
    <property type="match status" value="1"/>
</dbReference>
<dbReference type="PANTHER" id="PTHR43019:SF23">
    <property type="entry name" value="PROTEASE DO-LIKE 5, CHLOROPLASTIC"/>
    <property type="match status" value="1"/>
</dbReference>
<evidence type="ECO:0000256" key="1">
    <source>
        <dbReference type="SAM" id="MobiDB-lite"/>
    </source>
</evidence>